<dbReference type="InterPro" id="IPR036514">
    <property type="entry name" value="SGNH_hydro_sf"/>
</dbReference>
<accession>A0A2A5MCY6</accession>
<evidence type="ECO:0000313" key="2">
    <source>
        <dbReference type="Proteomes" id="UP000217648"/>
    </source>
</evidence>
<protein>
    <recommendedName>
        <fullName evidence="3">Prophage endo-N-neuraminidase</fullName>
    </recommendedName>
</protein>
<dbReference type="Gene3D" id="3.40.50.1110">
    <property type="entry name" value="SGNH hydrolase"/>
    <property type="match status" value="1"/>
</dbReference>
<gene>
    <name evidence="1" type="ORF">CP911_25700</name>
</gene>
<evidence type="ECO:0000313" key="1">
    <source>
        <dbReference type="EMBL" id="PCM58781.1"/>
    </source>
</evidence>
<evidence type="ECO:0008006" key="3">
    <source>
        <dbReference type="Google" id="ProtNLM"/>
    </source>
</evidence>
<dbReference type="EMBL" id="NXHG01000025">
    <property type="protein sequence ID" value="PCM58781.1"/>
    <property type="molecule type" value="Genomic_DNA"/>
</dbReference>
<reference evidence="1 2" key="1">
    <citation type="submission" date="2017-09" db="EMBL/GenBank/DDBJ databases">
        <title>Mdr eskape-Ghana.</title>
        <authorList>
            <person name="Agyepong N."/>
            <person name="Janice J."/>
            <person name="Samuelsen O."/>
            <person name="Owusu-Ofori A."/>
            <person name="Sundsfjord A."/>
            <person name="Essack S."/>
            <person name="Pedersen T."/>
        </authorList>
    </citation>
    <scope>NUCLEOTIDE SEQUENCE [LARGE SCALE GENOMIC DNA]</scope>
    <source>
        <strain evidence="1 2">46</strain>
    </source>
</reference>
<proteinExistence type="predicted"/>
<organism evidence="1 2">
    <name type="scientific">Klebsiella quasipneumoniae</name>
    <dbReference type="NCBI Taxonomy" id="1463165"/>
    <lineage>
        <taxon>Bacteria</taxon>
        <taxon>Pseudomonadati</taxon>
        <taxon>Pseudomonadota</taxon>
        <taxon>Gammaproteobacteria</taxon>
        <taxon>Enterobacterales</taxon>
        <taxon>Enterobacteriaceae</taxon>
        <taxon>Klebsiella/Raoultella group</taxon>
        <taxon>Klebsiella</taxon>
        <taxon>Klebsiella pneumoniae complex</taxon>
    </lineage>
</organism>
<dbReference type="GO" id="GO:0016788">
    <property type="term" value="F:hydrolase activity, acting on ester bonds"/>
    <property type="evidence" value="ECO:0007669"/>
    <property type="project" value="UniProtKB-ARBA"/>
</dbReference>
<sequence length="961" mass="102732">MSLISETAQWESDIPLIKRGDKVAGGTDGLVNVQTSILADRTAYLRDQLNAYNGLLKSGELPFTSAAAAQAAIAAGKIPEGGVFSIRSTNPAYWVEEAKNTNGAVTLTGKTILSDLMQMVTVRVSDNDTDGTAAGLSATKPEQHFLVINPDDKTSPFTVYKNNKGVAERVSDIIGYSTLQGFIDAGFIPEYLNPASGFIVAFRDPVTQRGALAITRSGEVIAPLLRIEKGVISHSNLDLGLQEVVPTKLDPAYGFSLAWIDPKTRRCALRVTTSGEVEIPLIKLGDGSIALEKLAPEVQGLMPVTLDPASGFVLAWVDPKTKRCALRVKQNGVVEIPLLSIGKNVITLDNLTEELKSAVLPFAQDVVDVPPDAVRAVLADVTARTNDADGSGWAALSPRACRALYGVNHTGTAVEYRRAFGLKIAGKAQGTPFNPGSLASLRRRGRLTSTTIVTPSGQFVAGDYYSYEAYNTNSSVSEKTPGIWNGMQVYLGDLLVYDGTGWNLQRSPGSGAPRKNDTWYEVTAPGVFAGMTLAAGDKLLFLTLQTAGGGFLQPQFAAVSAGADLLFYAGEFNPSEGMPSRPLQNVIWQASAGGVAGTEDFRAGDYALFDGKTWVMIANDAPEQVPDGKSISLRCTASADEWEFRRVDKSAAAVGIRLTSQVASAMKTGLGKKLLLIGDSMFGSGTSGRTIIAATNRTGEVRSYGGSTSDQVLGMFKQEVLSWGDRWAGQVIAVWHGQNNQPKTDVNASQIREASLQIAALAGARDIRCLFLTIMGQREASWNGERLVFPQHENQFAETGYLYELTEWYRRILPGRHAVVYEIMLSAATDAIDPTHPGMTEKQVAARYGVLPWSFFNNAVLPGAMTTSDIHYVGTWSASGLPSGGNHADYYLRIAGGTVGNVLVNNGGTWSEVAIDITHMSQAGGRALAYGGPGFSLGDGYKSIPARDGIAGILMNNYFFK</sequence>
<dbReference type="AlphaFoldDB" id="A0A2A5MCY6"/>
<dbReference type="SUPFAM" id="SSF52266">
    <property type="entry name" value="SGNH hydrolase"/>
    <property type="match status" value="1"/>
</dbReference>
<comment type="caution">
    <text evidence="1">The sequence shown here is derived from an EMBL/GenBank/DDBJ whole genome shotgun (WGS) entry which is preliminary data.</text>
</comment>
<name>A0A2A5MCY6_9ENTR</name>
<dbReference type="Proteomes" id="UP000217648">
    <property type="component" value="Unassembled WGS sequence"/>
</dbReference>
<dbReference type="RefSeq" id="WP_096833985.1">
    <property type="nucleotide sequence ID" value="NZ_NXHG01000025.1"/>
</dbReference>